<name>A0A832M3W0_9CYAN</name>
<dbReference type="GO" id="GO:0005737">
    <property type="term" value="C:cytoplasm"/>
    <property type="evidence" value="ECO:0007669"/>
    <property type="project" value="UniProtKB-SubCell"/>
</dbReference>
<evidence type="ECO:0000256" key="3">
    <source>
        <dbReference type="ARBA" id="ARBA00023186"/>
    </source>
</evidence>
<keyword evidence="5 8" id="KW-1282">Carboxysome</keyword>
<dbReference type="EMBL" id="DSRD01000647">
    <property type="protein sequence ID" value="HGW94669.1"/>
    <property type="molecule type" value="Genomic_DNA"/>
</dbReference>
<evidence type="ECO:0000256" key="2">
    <source>
        <dbReference type="ARBA" id="ARBA00022531"/>
    </source>
</evidence>
<dbReference type="PANTHER" id="PTHR33791">
    <property type="entry name" value="CHAPERONIN-LIKE RBCX PROTEIN 1, CHLOROPLASTIC"/>
    <property type="match status" value="1"/>
</dbReference>
<evidence type="ECO:0000256" key="6">
    <source>
        <dbReference type="ARBA" id="ARBA00023866"/>
    </source>
</evidence>
<keyword evidence="7" id="KW-1283">Bacterial microcompartment</keyword>
<dbReference type="NCBIfam" id="NF047598">
    <property type="entry name" value="ChaprRbcXCyano"/>
    <property type="match status" value="1"/>
</dbReference>
<dbReference type="Pfam" id="PF02341">
    <property type="entry name" value="RbcX"/>
    <property type="match status" value="1"/>
</dbReference>
<comment type="function">
    <text evidence="8">An RbcL-specific chaperone. The central cleft of the RbcX homodimer (RbcX2) binds the C-terminus of an RbcL monomer, stabilizing the C-terminus and probably preventing its reassociation with chaperonin GroEL-ES. At the same time the peripheral region of RbcX2 binds a second RbcL monomer, bridging the RbcL homodimers in the correct orientation. The RbcX2(2)-bound RbcL dimers then assemble into the RbcL8 core (RbcL8-(RbcX2)8). RbcS binding triggers the release of RbcX2.</text>
</comment>
<evidence type="ECO:0000256" key="8">
    <source>
        <dbReference type="HAMAP-Rule" id="MF_00855"/>
    </source>
</evidence>
<dbReference type="GO" id="GO:0044183">
    <property type="term" value="F:protein folding chaperone"/>
    <property type="evidence" value="ECO:0007669"/>
    <property type="project" value="InterPro"/>
</dbReference>
<dbReference type="GO" id="GO:0031470">
    <property type="term" value="C:carboxysome"/>
    <property type="evidence" value="ECO:0007669"/>
    <property type="project" value="UniProtKB-SubCell"/>
</dbReference>
<proteinExistence type="inferred from homology"/>
<keyword evidence="1 8" id="KW-0963">Cytoplasm</keyword>
<keyword evidence="4 8" id="KW-0120">Carbon dioxide fixation</keyword>
<dbReference type="SUPFAM" id="SSF158615">
    <property type="entry name" value="RbcX-like"/>
    <property type="match status" value="1"/>
</dbReference>
<dbReference type="InterPro" id="IPR003435">
    <property type="entry name" value="Chaperonin_RcbX"/>
</dbReference>
<dbReference type="PANTHER" id="PTHR33791:SF1">
    <property type="entry name" value="RUBISCO CHAPERONE RBCX"/>
    <property type="match status" value="1"/>
</dbReference>
<dbReference type="Gene3D" id="1.10.1200.210">
    <property type="entry name" value="Chaperonin-like RbcX"/>
    <property type="match status" value="1"/>
</dbReference>
<dbReference type="GO" id="GO:0015979">
    <property type="term" value="P:photosynthesis"/>
    <property type="evidence" value="ECO:0007669"/>
    <property type="project" value="UniProtKB-KW"/>
</dbReference>
<reference evidence="10" key="1">
    <citation type="journal article" date="2020" name="mSystems">
        <title>Genome- and Community-Level Interaction Insights into Carbon Utilization and Element Cycling Functions of Hydrothermarchaeota in Hydrothermal Sediment.</title>
        <authorList>
            <person name="Zhou Z."/>
            <person name="Liu Y."/>
            <person name="Xu W."/>
            <person name="Pan J."/>
            <person name="Luo Z.H."/>
            <person name="Li M."/>
        </authorList>
    </citation>
    <scope>NUCLEOTIDE SEQUENCE [LARGE SCALE GENOMIC DNA]</scope>
    <source>
        <strain evidence="10">SpSt-402</strain>
    </source>
</reference>
<sequence>MDLKQISKDTTKTLVSYITYQALRIVIAQLDETEPKRAYWLRQFSHRNSIQDSEAYLQALFHEEQRLAFRLLTVREHVAEELADYLPEMLRSGIQQANLQQRTQQLERMTQIDPTASDTHPEQEFSSESDEQSVSSEPQDTDNW</sequence>
<comment type="domain">
    <text evidence="8">The homodimer has 2 functional domains, a central cleft essential for production of soluble RbcL in which the RbcL peptide binds, and a polar surface which plays a role in correct RbcL subunit arrangement.</text>
</comment>
<gene>
    <name evidence="8" type="primary">rbcX</name>
    <name evidence="10" type="ORF">ENR47_10365</name>
</gene>
<feature type="region of interest" description="Disordered" evidence="9">
    <location>
        <begin position="100"/>
        <end position="144"/>
    </location>
</feature>
<comment type="subcellular location">
    <subcellularLocation>
        <location evidence="8">Carboxysome</location>
    </subcellularLocation>
    <subcellularLocation>
        <location evidence="8">Cytoplasm</location>
    </subcellularLocation>
    <text evidence="8">Most protein is cytoplasmic, but some is in the carboxysome.</text>
</comment>
<evidence type="ECO:0000313" key="10">
    <source>
        <dbReference type="EMBL" id="HGW94669.1"/>
    </source>
</evidence>
<dbReference type="AlphaFoldDB" id="A0A832M3W0"/>
<evidence type="ECO:0000256" key="5">
    <source>
        <dbReference type="ARBA" id="ARBA00023669"/>
    </source>
</evidence>
<dbReference type="InterPro" id="IPR046381">
    <property type="entry name" value="RbcX"/>
</dbReference>
<organism evidence="10">
    <name type="scientific">Oscillatoriales cyanobacterium SpSt-402</name>
    <dbReference type="NCBI Taxonomy" id="2282168"/>
    <lineage>
        <taxon>Bacteria</taxon>
        <taxon>Bacillati</taxon>
        <taxon>Cyanobacteriota</taxon>
        <taxon>Cyanophyceae</taxon>
        <taxon>Oscillatoriophycideae</taxon>
        <taxon>Oscillatoriales</taxon>
    </lineage>
</organism>
<dbReference type="GO" id="GO:0015977">
    <property type="term" value="P:carbon fixation"/>
    <property type="evidence" value="ECO:0007669"/>
    <property type="project" value="UniProtKB-UniRule"/>
</dbReference>
<comment type="similarity">
    <text evidence="8">Belongs to the RbcX family.</text>
</comment>
<evidence type="ECO:0000256" key="7">
    <source>
        <dbReference type="ARBA" id="ARBA00024446"/>
    </source>
</evidence>
<accession>A0A832M3W0</accession>
<evidence type="ECO:0000256" key="4">
    <source>
        <dbReference type="ARBA" id="ARBA00023300"/>
    </source>
</evidence>
<comment type="subunit">
    <text evidence="8">Homodimer. Interacts with the exposed C-terminal peptide of RbcL via its central cleft, contacts a second RbcL monomer via its peripheral polar surface.</text>
</comment>
<protein>
    <recommendedName>
        <fullName evidence="6 8">RuBisCO chaperone RbcX</fullName>
    </recommendedName>
</protein>
<evidence type="ECO:0000256" key="1">
    <source>
        <dbReference type="ARBA" id="ARBA00022490"/>
    </source>
</evidence>
<comment type="caution">
    <text evidence="10">The sequence shown here is derived from an EMBL/GenBank/DDBJ whole genome shotgun (WGS) entry which is preliminary data.</text>
</comment>
<dbReference type="InterPro" id="IPR038052">
    <property type="entry name" value="Chaperonin_RbcX_sf"/>
</dbReference>
<feature type="compositionally biased region" description="Polar residues" evidence="9">
    <location>
        <begin position="106"/>
        <end position="118"/>
    </location>
</feature>
<keyword evidence="2 8" id="KW-0602">Photosynthesis</keyword>
<dbReference type="GO" id="GO:0110102">
    <property type="term" value="P:ribulose bisphosphate carboxylase complex assembly"/>
    <property type="evidence" value="ECO:0007669"/>
    <property type="project" value="UniProtKB-UniRule"/>
</dbReference>
<evidence type="ECO:0000256" key="9">
    <source>
        <dbReference type="SAM" id="MobiDB-lite"/>
    </source>
</evidence>
<dbReference type="HAMAP" id="MF_00855">
    <property type="entry name" value="RbcX"/>
    <property type="match status" value="1"/>
</dbReference>
<keyword evidence="3 8" id="KW-0143">Chaperone</keyword>